<name>A0A0J8GBP8_9LIST</name>
<comment type="caution">
    <text evidence="2">The sequence shown here is derived from an EMBL/GenBank/DDBJ whole genome shotgun (WGS) entry which is preliminary data.</text>
</comment>
<evidence type="ECO:0000313" key="2">
    <source>
        <dbReference type="EMBL" id="KMT58258.1"/>
    </source>
</evidence>
<dbReference type="RefSeq" id="WP_007473108.1">
    <property type="nucleotide sequence ID" value="NZ_KQ130620.1"/>
</dbReference>
<protein>
    <recommendedName>
        <fullName evidence="1">Bacterial bifunctional deaminase-reductase C-terminal domain-containing protein</fullName>
    </recommendedName>
</protein>
<proteinExistence type="predicted"/>
<feature type="domain" description="Bacterial bifunctional deaminase-reductase C-terminal" evidence="1">
    <location>
        <begin position="102"/>
        <end position="161"/>
    </location>
</feature>
<keyword evidence="3" id="KW-1185">Reference proteome</keyword>
<dbReference type="Proteomes" id="UP000052258">
    <property type="component" value="Unassembled WGS sequence"/>
</dbReference>
<dbReference type="PATRIC" id="fig|1430899.3.peg.2444"/>
<dbReference type="GO" id="GO:0009231">
    <property type="term" value="P:riboflavin biosynthetic process"/>
    <property type="evidence" value="ECO:0007669"/>
    <property type="project" value="InterPro"/>
</dbReference>
<dbReference type="Gene3D" id="3.40.430.10">
    <property type="entry name" value="Dihydrofolate Reductase, subunit A"/>
    <property type="match status" value="1"/>
</dbReference>
<dbReference type="PANTHER" id="PTHR38011:SF11">
    <property type="entry name" value="2,5-DIAMINO-6-RIBOSYLAMINO-4(3H)-PYRIMIDINONE 5'-PHOSPHATE REDUCTASE"/>
    <property type="match status" value="1"/>
</dbReference>
<dbReference type="OrthoDB" id="195113at2"/>
<organism evidence="2 3">
    <name type="scientific">Listeria fleischmannii 1991</name>
    <dbReference type="NCBI Taxonomy" id="1430899"/>
    <lineage>
        <taxon>Bacteria</taxon>
        <taxon>Bacillati</taxon>
        <taxon>Bacillota</taxon>
        <taxon>Bacilli</taxon>
        <taxon>Bacillales</taxon>
        <taxon>Listeriaceae</taxon>
        <taxon>Listeria</taxon>
    </lineage>
</organism>
<dbReference type="AlphaFoldDB" id="A0A0J8GBP8"/>
<gene>
    <name evidence="2" type="ORF">X560_2395</name>
</gene>
<accession>A0A0J8GBP8</accession>
<dbReference type="Pfam" id="PF01872">
    <property type="entry name" value="RibD_C"/>
    <property type="match status" value="1"/>
</dbReference>
<sequence length="169" mass="19493">MSVYFYGCTSMDGYLADQNGRLDWLYQTGAAEETNYDAFYKQMDVMIMGKKTYAEIEHLENIESLYAPTENYVFTHEKELSLKSFKPVKGDVVRFVRDFAPDKNIWIVGGNSVLAPLLDENMVDKLFIQVAPVLLGEGIPLFTQKQDEKRYRLVEVNQFGPFAEMVFEK</sequence>
<reference evidence="2 3" key="1">
    <citation type="journal article" date="2015" name="Genome Biol. Evol.">
        <title>Comparative Genomics of Listeria Sensu Lato: Genus-Wide Differences in Evolutionary Dynamics and the Progressive Gain of Complex, Potentially Pathogenicity-Related Traits through Lateral Gene Transfer.</title>
        <authorList>
            <person name="Chiara M."/>
            <person name="Caruso M."/>
            <person name="D'Erchia A.M."/>
            <person name="Manzari C."/>
            <person name="Fraccalvieri R."/>
            <person name="Goffredo E."/>
            <person name="Latorre L."/>
            <person name="Miccolupo A."/>
            <person name="Padalino I."/>
            <person name="Santagada G."/>
            <person name="Chiocco D."/>
            <person name="Pesole G."/>
            <person name="Horner D.S."/>
            <person name="Parisi A."/>
        </authorList>
    </citation>
    <scope>NUCLEOTIDE SEQUENCE [LARGE SCALE GENOMIC DNA]</scope>
    <source>
        <strain evidence="2 3">1991</strain>
    </source>
</reference>
<dbReference type="SUPFAM" id="SSF53597">
    <property type="entry name" value="Dihydrofolate reductase-like"/>
    <property type="match status" value="1"/>
</dbReference>
<dbReference type="InterPro" id="IPR024072">
    <property type="entry name" value="DHFR-like_dom_sf"/>
</dbReference>
<dbReference type="EMBL" id="AZHO01000032">
    <property type="protein sequence ID" value="KMT58258.1"/>
    <property type="molecule type" value="Genomic_DNA"/>
</dbReference>
<dbReference type="PANTHER" id="PTHR38011">
    <property type="entry name" value="DIHYDROFOLATE REDUCTASE FAMILY PROTEIN (AFU_ORTHOLOGUE AFUA_8G06820)"/>
    <property type="match status" value="1"/>
</dbReference>
<dbReference type="InterPro" id="IPR002734">
    <property type="entry name" value="RibDG_C"/>
</dbReference>
<dbReference type="GO" id="GO:0008703">
    <property type="term" value="F:5-amino-6-(5-phosphoribosylamino)uracil reductase activity"/>
    <property type="evidence" value="ECO:0007669"/>
    <property type="project" value="InterPro"/>
</dbReference>
<evidence type="ECO:0000313" key="3">
    <source>
        <dbReference type="Proteomes" id="UP000052258"/>
    </source>
</evidence>
<dbReference type="InterPro" id="IPR050765">
    <property type="entry name" value="Riboflavin_Biosynth_HTPR"/>
</dbReference>
<evidence type="ECO:0000259" key="1">
    <source>
        <dbReference type="Pfam" id="PF01872"/>
    </source>
</evidence>